<accession>A0A0V0RWJ7</accession>
<sequence>MILEKLLSHLKVQPMFPQLRKRKQNKSQIIYVNKKALNLTGKEKKSLDQFNDELKKVGSQSYVDDAFSRIIGKQQTFFIG</sequence>
<gene>
    <name evidence="1" type="ORF">T07_242</name>
</gene>
<dbReference type="AlphaFoldDB" id="A0A0V0RWJ7"/>
<dbReference type="OrthoDB" id="10290036at2759"/>
<reference evidence="1 2" key="1">
    <citation type="submission" date="2015-01" db="EMBL/GenBank/DDBJ databases">
        <title>Evolution of Trichinella species and genotypes.</title>
        <authorList>
            <person name="Korhonen P.K."/>
            <person name="Edoardo P."/>
            <person name="Giuseppe L.R."/>
            <person name="Gasser R.B."/>
        </authorList>
    </citation>
    <scope>NUCLEOTIDE SEQUENCE [LARGE SCALE GENOMIC DNA]</scope>
    <source>
        <strain evidence="1">ISS37</strain>
    </source>
</reference>
<name>A0A0V0RWJ7_9BILA</name>
<comment type="caution">
    <text evidence="1">The sequence shown here is derived from an EMBL/GenBank/DDBJ whole genome shotgun (WGS) entry which is preliminary data.</text>
</comment>
<dbReference type="EMBL" id="JYDL01000067">
    <property type="protein sequence ID" value="KRX18849.1"/>
    <property type="molecule type" value="Genomic_DNA"/>
</dbReference>
<organism evidence="1 2">
    <name type="scientific">Trichinella nelsoni</name>
    <dbReference type="NCBI Taxonomy" id="6336"/>
    <lineage>
        <taxon>Eukaryota</taxon>
        <taxon>Metazoa</taxon>
        <taxon>Ecdysozoa</taxon>
        <taxon>Nematoda</taxon>
        <taxon>Enoplea</taxon>
        <taxon>Dorylaimia</taxon>
        <taxon>Trichinellida</taxon>
        <taxon>Trichinellidae</taxon>
        <taxon>Trichinella</taxon>
    </lineage>
</organism>
<protein>
    <submittedName>
        <fullName evidence="1">Uncharacterized protein</fullName>
    </submittedName>
</protein>
<keyword evidence="2" id="KW-1185">Reference proteome</keyword>
<evidence type="ECO:0000313" key="1">
    <source>
        <dbReference type="EMBL" id="KRX18849.1"/>
    </source>
</evidence>
<evidence type="ECO:0000313" key="2">
    <source>
        <dbReference type="Proteomes" id="UP000054630"/>
    </source>
</evidence>
<proteinExistence type="predicted"/>
<dbReference type="Proteomes" id="UP000054630">
    <property type="component" value="Unassembled WGS sequence"/>
</dbReference>